<dbReference type="AlphaFoldDB" id="A0A317UUQ2"/>
<protein>
    <submittedName>
        <fullName evidence="2">Uncharacterized protein</fullName>
    </submittedName>
</protein>
<dbReference type="GeneID" id="37069722"/>
<dbReference type="OrthoDB" id="10474605at2759"/>
<dbReference type="EMBL" id="MSFL01000049">
    <property type="protein sequence ID" value="PWY65724.1"/>
    <property type="molecule type" value="Genomic_DNA"/>
</dbReference>
<dbReference type="RefSeq" id="XP_025394613.1">
    <property type="nucleotide sequence ID" value="XM_025547485.1"/>
</dbReference>
<dbReference type="Proteomes" id="UP000247233">
    <property type="component" value="Unassembled WGS sequence"/>
</dbReference>
<reference evidence="2 3" key="1">
    <citation type="submission" date="2016-12" db="EMBL/GenBank/DDBJ databases">
        <title>The genomes of Aspergillus section Nigri reveals drivers in fungal speciation.</title>
        <authorList>
            <consortium name="DOE Joint Genome Institute"/>
            <person name="Vesth T.C."/>
            <person name="Nybo J."/>
            <person name="Theobald S."/>
            <person name="Brandl J."/>
            <person name="Frisvad J.C."/>
            <person name="Nielsen K.F."/>
            <person name="Lyhne E.K."/>
            <person name="Kogle M.E."/>
            <person name="Kuo A."/>
            <person name="Riley R."/>
            <person name="Clum A."/>
            <person name="Nolan M."/>
            <person name="Lipzen A."/>
            <person name="Salamov A."/>
            <person name="Henrissat B."/>
            <person name="Wiebenga A."/>
            <person name="De Vries R.P."/>
            <person name="Grigoriev I.V."/>
            <person name="Mortensen U.H."/>
            <person name="Andersen M.R."/>
            <person name="Baker S.E."/>
        </authorList>
    </citation>
    <scope>NUCLEOTIDE SEQUENCE [LARGE SCALE GENOMIC DNA]</scope>
    <source>
        <strain evidence="2 3">CBS 117.55</strain>
    </source>
</reference>
<proteinExistence type="predicted"/>
<feature type="region of interest" description="Disordered" evidence="1">
    <location>
        <begin position="274"/>
        <end position="314"/>
    </location>
</feature>
<evidence type="ECO:0000313" key="2">
    <source>
        <dbReference type="EMBL" id="PWY65724.1"/>
    </source>
</evidence>
<sequence length="314" mass="36080">MKKPDFFDTTIGHPFSSHHPCPLAAVDRSPNAGQLESRNRPEPILSQVLTFYLRRKPVPTSYQLSYTLTFHLSPNPATVMDDLEDITETRLRAALNLGETLPEIWNRAVETVRVQRQDEVRGLMKDVMILQEQLNGACIALQHRDMEIYKRDKALEEGMNREKALQKRVRDADAQMKKEKRPRPSKPPRHLNELEVLLADLDEHMNKLRNKGGEAQPDAMEMALIPRTEKGGDAFLYLAEALRTSDEAQGKIAQLQADREKDKTRIDHLERQLAQAIQDAKDADQDAEDAEAMARSERHRRREAESLLKRRGRR</sequence>
<gene>
    <name evidence="2" type="ORF">BO70DRAFT_419645</name>
</gene>
<feature type="compositionally biased region" description="Basic residues" evidence="1">
    <location>
        <begin position="178"/>
        <end position="189"/>
    </location>
</feature>
<organism evidence="2 3">
    <name type="scientific">Aspergillus heteromorphus CBS 117.55</name>
    <dbReference type="NCBI Taxonomy" id="1448321"/>
    <lineage>
        <taxon>Eukaryota</taxon>
        <taxon>Fungi</taxon>
        <taxon>Dikarya</taxon>
        <taxon>Ascomycota</taxon>
        <taxon>Pezizomycotina</taxon>
        <taxon>Eurotiomycetes</taxon>
        <taxon>Eurotiomycetidae</taxon>
        <taxon>Eurotiales</taxon>
        <taxon>Aspergillaceae</taxon>
        <taxon>Aspergillus</taxon>
        <taxon>Aspergillus subgen. Circumdati</taxon>
    </lineage>
</organism>
<evidence type="ECO:0000256" key="1">
    <source>
        <dbReference type="SAM" id="MobiDB-lite"/>
    </source>
</evidence>
<feature type="compositionally biased region" description="Basic and acidic residues" evidence="1">
    <location>
        <begin position="292"/>
        <end position="308"/>
    </location>
</feature>
<comment type="caution">
    <text evidence="2">The sequence shown here is derived from an EMBL/GenBank/DDBJ whole genome shotgun (WGS) entry which is preliminary data.</text>
</comment>
<dbReference type="VEuPathDB" id="FungiDB:BO70DRAFT_419645"/>
<evidence type="ECO:0000313" key="3">
    <source>
        <dbReference type="Proteomes" id="UP000247233"/>
    </source>
</evidence>
<keyword evidence="3" id="KW-1185">Reference proteome</keyword>
<name>A0A317UUQ2_9EURO</name>
<accession>A0A317UUQ2</accession>
<feature type="region of interest" description="Disordered" evidence="1">
    <location>
        <begin position="170"/>
        <end position="189"/>
    </location>
</feature>